<dbReference type="Pfam" id="PF05148">
    <property type="entry name" value="Methyltransf_8"/>
    <property type="match status" value="1"/>
</dbReference>
<dbReference type="InterPro" id="IPR029063">
    <property type="entry name" value="SAM-dependent_MTases_sf"/>
</dbReference>
<comment type="caution">
    <text evidence="10">The sequence shown here is derived from an EMBL/GenBank/DDBJ whole genome shotgun (WGS) entry which is preliminary data.</text>
</comment>
<evidence type="ECO:0000256" key="8">
    <source>
        <dbReference type="RuleBase" id="RU365074"/>
    </source>
</evidence>
<proteinExistence type="inferred from homology"/>
<reference evidence="10 11" key="1">
    <citation type="submission" date="2023-04" db="EMBL/GenBank/DDBJ databases">
        <title>Genome of Basidiobolus ranarum AG-B5.</title>
        <authorList>
            <person name="Stajich J.E."/>
            <person name="Carter-House D."/>
            <person name="Gryganskyi A."/>
        </authorList>
    </citation>
    <scope>NUCLEOTIDE SEQUENCE [LARGE SCALE GENOMIC DNA]</scope>
    <source>
        <strain evidence="10 11">AG-B5</strain>
    </source>
</reference>
<dbReference type="InterPro" id="IPR042036">
    <property type="entry name" value="RRP8_N"/>
</dbReference>
<dbReference type="Gene3D" id="1.10.10.2150">
    <property type="entry name" value="Ribosomal RNA-processing protein 8, N-terminal domain"/>
    <property type="match status" value="1"/>
</dbReference>
<organism evidence="10 11">
    <name type="scientific">Basidiobolus ranarum</name>
    <dbReference type="NCBI Taxonomy" id="34480"/>
    <lineage>
        <taxon>Eukaryota</taxon>
        <taxon>Fungi</taxon>
        <taxon>Fungi incertae sedis</taxon>
        <taxon>Zoopagomycota</taxon>
        <taxon>Entomophthoromycotina</taxon>
        <taxon>Basidiobolomycetes</taxon>
        <taxon>Basidiobolales</taxon>
        <taxon>Basidiobolaceae</taxon>
        <taxon>Basidiobolus</taxon>
    </lineage>
</organism>
<comment type="subcellular location">
    <subcellularLocation>
        <location evidence="1 8">Nucleus</location>
        <location evidence="1 8">Nucleolus</location>
    </subcellularLocation>
</comment>
<evidence type="ECO:0000256" key="6">
    <source>
        <dbReference type="ARBA" id="ARBA00022691"/>
    </source>
</evidence>
<feature type="compositionally biased region" description="Basic and acidic residues" evidence="9">
    <location>
        <begin position="272"/>
        <end position="281"/>
    </location>
</feature>
<evidence type="ECO:0000313" key="11">
    <source>
        <dbReference type="Proteomes" id="UP001479436"/>
    </source>
</evidence>
<dbReference type="CDD" id="cd02440">
    <property type="entry name" value="AdoMet_MTases"/>
    <property type="match status" value="1"/>
</dbReference>
<dbReference type="Proteomes" id="UP001479436">
    <property type="component" value="Unassembled WGS sequence"/>
</dbReference>
<dbReference type="PANTHER" id="PTHR12787">
    <property type="entry name" value="RIBOSOMAL RNA-PROCESSING PROTEIN 8"/>
    <property type="match status" value="1"/>
</dbReference>
<evidence type="ECO:0000256" key="2">
    <source>
        <dbReference type="ARBA" id="ARBA00006301"/>
    </source>
</evidence>
<evidence type="ECO:0000256" key="5">
    <source>
        <dbReference type="ARBA" id="ARBA00022679"/>
    </source>
</evidence>
<keyword evidence="6 8" id="KW-0949">S-adenosyl-L-methionine</keyword>
<evidence type="ECO:0000256" key="7">
    <source>
        <dbReference type="ARBA" id="ARBA00023242"/>
    </source>
</evidence>
<keyword evidence="3 8" id="KW-0698">rRNA processing</keyword>
<protein>
    <recommendedName>
        <fullName evidence="8">Ribosomal RNA-processing protein 8</fullName>
        <ecNumber evidence="8">2.1.1.-</ecNumber>
    </recommendedName>
</protein>
<dbReference type="EC" id="2.1.1.-" evidence="8"/>
<keyword evidence="7 8" id="KW-0539">Nucleus</keyword>
<evidence type="ECO:0000313" key="10">
    <source>
        <dbReference type="EMBL" id="KAK9701004.1"/>
    </source>
</evidence>
<evidence type="ECO:0000256" key="3">
    <source>
        <dbReference type="ARBA" id="ARBA00022552"/>
    </source>
</evidence>
<gene>
    <name evidence="10" type="primary">RRP8</name>
    <name evidence="10" type="ORF">K7432_011934</name>
</gene>
<dbReference type="SUPFAM" id="SSF53335">
    <property type="entry name" value="S-adenosyl-L-methionine-dependent methyltransferases"/>
    <property type="match status" value="1"/>
</dbReference>
<name>A0ABR2VT24_9FUNG</name>
<sequence length="525" mass="59262">MFFETGFNLKGPLVIGKPTEKNKNSKRKTPTPLSKDTSSIPESSNQATKVKPAQADTPNKKQKTTVVEKKKLPVKSKPQEQVKDTKRKPENIAKEKVKAKPDNVNKNLVKNEPKTSTEAVKQTSEKPNQDSKKPAKEEENEDEEGDDSEYDTDDWEDMKFSDEEDGELEDMNLEEMVKPFTTKKKNQKNGKKESVESDDEVDFNSVLSNFEAIKKQFASVKPEKQKNKSEQSDLASSVTDAGEKANSEKPSVALPNKKLSLKEQTKLKKLLEKKTADKDSSEPEFENQDIISSKHSSLTPLQQQMQKKLQGARFRWINEQLYTTSGSKAFELLQNEPGIFEEYHEGFRSQAESWSVNPIDIYIDFVNSLPQDKIIADLGCGEARLAASVKHKVWSFDLVAANDRITACDISNVPLEPNAVDVAIFSLSLMGTNFLEFLVESHRILKPGGQLKIAEVVSRFTDVNEFIDTVVGLGFRLEKKKMLSKMFIMFDFVKNNNITKQKVTTKKPSVEAASHLLKPCIYKKR</sequence>
<feature type="region of interest" description="Disordered" evidence="9">
    <location>
        <begin position="1"/>
        <end position="203"/>
    </location>
</feature>
<feature type="compositionally biased region" description="Basic and acidic residues" evidence="9">
    <location>
        <begin position="221"/>
        <end position="231"/>
    </location>
</feature>
<dbReference type="Gene3D" id="3.40.50.150">
    <property type="entry name" value="Vaccinia Virus protein VP39"/>
    <property type="match status" value="1"/>
</dbReference>
<keyword evidence="11" id="KW-1185">Reference proteome</keyword>
<dbReference type="InterPro" id="IPR007823">
    <property type="entry name" value="RRP8"/>
</dbReference>
<dbReference type="EMBL" id="JASJQH010007854">
    <property type="protein sequence ID" value="KAK9701004.1"/>
    <property type="molecule type" value="Genomic_DNA"/>
</dbReference>
<feature type="region of interest" description="Disordered" evidence="9">
    <location>
        <begin position="217"/>
        <end position="258"/>
    </location>
</feature>
<evidence type="ECO:0000256" key="1">
    <source>
        <dbReference type="ARBA" id="ARBA00004604"/>
    </source>
</evidence>
<feature type="compositionally biased region" description="Acidic residues" evidence="9">
    <location>
        <begin position="138"/>
        <end position="173"/>
    </location>
</feature>
<comment type="similarity">
    <text evidence="2 8">Belongs to the methyltransferase superfamily. RRP8 family.</text>
</comment>
<feature type="region of interest" description="Disordered" evidence="9">
    <location>
        <begin position="272"/>
        <end position="292"/>
    </location>
</feature>
<dbReference type="GO" id="GO:0106142">
    <property type="term" value="F:rRNA (adenine-N1-)-methyltransferase activity"/>
    <property type="evidence" value="ECO:0007669"/>
    <property type="project" value="UniProtKB-EC"/>
</dbReference>
<keyword evidence="5 8" id="KW-0808">Transferase</keyword>
<feature type="compositionally biased region" description="Basic and acidic residues" evidence="9">
    <location>
        <begin position="123"/>
        <end position="137"/>
    </location>
</feature>
<dbReference type="PANTHER" id="PTHR12787:SF0">
    <property type="entry name" value="RIBOSOMAL RNA-PROCESSING PROTEIN 8"/>
    <property type="match status" value="1"/>
</dbReference>
<evidence type="ECO:0000256" key="9">
    <source>
        <dbReference type="SAM" id="MobiDB-lite"/>
    </source>
</evidence>
<evidence type="ECO:0000256" key="4">
    <source>
        <dbReference type="ARBA" id="ARBA00022603"/>
    </source>
</evidence>
<accession>A0ABR2VT24</accession>
<keyword evidence="4 8" id="KW-0489">Methyltransferase</keyword>
<comment type="function">
    <text evidence="8">S-adenosyl-L-methionine-dependent methyltransferase that specifically methylates the N(1) position of adenine in helix 25.1 in 25S rRNA. Required both for ribosomal 40S and 60S subunits biogenesis. Required for efficient pre-rRNA cleavage at site A2.</text>
</comment>
<feature type="compositionally biased region" description="Polar residues" evidence="9">
    <location>
        <begin position="31"/>
        <end position="48"/>
    </location>
</feature>
<feature type="compositionally biased region" description="Basic and acidic residues" evidence="9">
    <location>
        <begin position="66"/>
        <end position="115"/>
    </location>
</feature>